<keyword evidence="1" id="KW-0175">Coiled coil</keyword>
<proteinExistence type="predicted"/>
<accession>A0A6P5Y9Z3</accession>
<feature type="coiled-coil region" evidence="1">
    <location>
        <begin position="358"/>
        <end position="391"/>
    </location>
</feature>
<feature type="coiled-coil region" evidence="1">
    <location>
        <begin position="36"/>
        <end position="190"/>
    </location>
</feature>
<dbReference type="GO" id="GO:0005200">
    <property type="term" value="F:structural constituent of cytoskeleton"/>
    <property type="evidence" value="ECO:0007669"/>
    <property type="project" value="TreeGrafter"/>
</dbReference>
<evidence type="ECO:0000313" key="4">
    <source>
        <dbReference type="RefSeq" id="XP_022737222.1"/>
    </source>
</evidence>
<evidence type="ECO:0000313" key="3">
    <source>
        <dbReference type="Proteomes" id="UP000515121"/>
    </source>
</evidence>
<dbReference type="Proteomes" id="UP000515121">
    <property type="component" value="Unplaced"/>
</dbReference>
<dbReference type="KEGG" id="dzi:111290095"/>
<protein>
    <submittedName>
        <fullName evidence="4">Spindle pole body component 110-like</fullName>
    </submittedName>
</protein>
<keyword evidence="3" id="KW-1185">Reference proteome</keyword>
<sequence>MALVSNPKKEVDCLRAQKCEAVGNIACKSNESFNQENVMKQELDSLRSQKTELEILLERKSKAISQYLIQVKTLKEELARKSAVEQIMVEEKESLQVQVMDLESEVDALCKQKNKLEDELRSNIREINQLREEKGQLNARILELEAVFRERHFELSAPQEDSKSKRVKETAQMNAEVELQQQKLNSMKMEKSQLELWISDQQRMTKEREESTNKSMESNSKQVRRLSLGNKFNYHVLERKMEDLAQEFRKKVEDNIRLLYQRITVADKRHYENKEIYKITKERLEQENEALELKLATCEAEFKKLRDKIEAGKDASTALNSVVNKLEVDGNSSTCISKVADELVSANDCDSTGRENGIEEVKNNVDSLVAEMDKENEEELLREKVLNLEAKLSEEGEAKLKLLKAVSELGNRVGELEEITTEKDETLLGREEEKREAIRQLCLLIDYHRCRSDYLMELISKFTVRIEKKS</sequence>
<feature type="compositionally biased region" description="Basic and acidic residues" evidence="2">
    <location>
        <begin position="203"/>
        <end position="212"/>
    </location>
</feature>
<feature type="region of interest" description="Disordered" evidence="2">
    <location>
        <begin position="203"/>
        <end position="222"/>
    </location>
</feature>
<dbReference type="GeneID" id="111290095"/>
<dbReference type="GO" id="GO:0005856">
    <property type="term" value="C:cytoskeleton"/>
    <property type="evidence" value="ECO:0007669"/>
    <property type="project" value="TreeGrafter"/>
</dbReference>
<evidence type="ECO:0000256" key="1">
    <source>
        <dbReference type="SAM" id="Coils"/>
    </source>
</evidence>
<evidence type="ECO:0000256" key="2">
    <source>
        <dbReference type="SAM" id="MobiDB-lite"/>
    </source>
</evidence>
<reference evidence="4" key="1">
    <citation type="submission" date="2025-08" db="UniProtKB">
        <authorList>
            <consortium name="RefSeq"/>
        </authorList>
    </citation>
    <scope>IDENTIFICATION</scope>
    <source>
        <tissue evidence="4">Fruit stalk</tissue>
    </source>
</reference>
<organism evidence="3 4">
    <name type="scientific">Durio zibethinus</name>
    <name type="common">Durian</name>
    <dbReference type="NCBI Taxonomy" id="66656"/>
    <lineage>
        <taxon>Eukaryota</taxon>
        <taxon>Viridiplantae</taxon>
        <taxon>Streptophyta</taxon>
        <taxon>Embryophyta</taxon>
        <taxon>Tracheophyta</taxon>
        <taxon>Spermatophyta</taxon>
        <taxon>Magnoliopsida</taxon>
        <taxon>eudicotyledons</taxon>
        <taxon>Gunneridae</taxon>
        <taxon>Pentapetalae</taxon>
        <taxon>rosids</taxon>
        <taxon>malvids</taxon>
        <taxon>Malvales</taxon>
        <taxon>Malvaceae</taxon>
        <taxon>Helicteroideae</taxon>
        <taxon>Durio</taxon>
    </lineage>
</organism>
<feature type="coiled-coil region" evidence="1">
    <location>
        <begin position="234"/>
        <end position="315"/>
    </location>
</feature>
<dbReference type="OrthoDB" id="10255522at2759"/>
<dbReference type="PANTHER" id="PTHR47357">
    <property type="entry name" value="COP1-INTERACTIVE PROTEIN 1"/>
    <property type="match status" value="1"/>
</dbReference>
<dbReference type="PANTHER" id="PTHR47357:SF4">
    <property type="entry name" value="MYOSIN HEAVY CHAIN-LIKE PROTEIN"/>
    <property type="match status" value="1"/>
</dbReference>
<name>A0A6P5Y9Z3_DURZI</name>
<dbReference type="RefSeq" id="XP_022737222.1">
    <property type="nucleotide sequence ID" value="XM_022881487.1"/>
</dbReference>
<dbReference type="AlphaFoldDB" id="A0A6P5Y9Z3"/>
<gene>
    <name evidence="4" type="primary">LOC111290095</name>
</gene>